<reference evidence="2" key="1">
    <citation type="submission" date="2021-01" db="UniProtKB">
        <authorList>
            <consortium name="EnsemblMetazoa"/>
        </authorList>
    </citation>
    <scope>IDENTIFICATION</scope>
</reference>
<dbReference type="SMART" id="SM00186">
    <property type="entry name" value="FBG"/>
    <property type="match status" value="1"/>
</dbReference>
<proteinExistence type="predicted"/>
<evidence type="ECO:0000313" key="2">
    <source>
        <dbReference type="EnsemblMetazoa" id="CLYHEMP006794.1"/>
    </source>
</evidence>
<dbReference type="GO" id="GO:0005615">
    <property type="term" value="C:extracellular space"/>
    <property type="evidence" value="ECO:0007669"/>
    <property type="project" value="TreeGrafter"/>
</dbReference>
<dbReference type="InterPro" id="IPR050373">
    <property type="entry name" value="Fibrinogen_C-term_domain"/>
</dbReference>
<dbReference type="AlphaFoldDB" id="A0A7M5VB31"/>
<accession>A0A7M5VB31</accession>
<dbReference type="Pfam" id="PF00147">
    <property type="entry name" value="Fibrinogen_C"/>
    <property type="match status" value="1"/>
</dbReference>
<dbReference type="Gene3D" id="3.90.215.10">
    <property type="entry name" value="Gamma Fibrinogen, chain A, domain 1"/>
    <property type="match status" value="1"/>
</dbReference>
<evidence type="ECO:0000313" key="3">
    <source>
        <dbReference type="Proteomes" id="UP000594262"/>
    </source>
</evidence>
<name>A0A7M5VB31_9CNID</name>
<protein>
    <recommendedName>
        <fullName evidence="1">Fibrinogen C-terminal domain-containing protein</fullName>
    </recommendedName>
</protein>
<feature type="domain" description="Fibrinogen C-terminal" evidence="1">
    <location>
        <begin position="135"/>
        <end position="240"/>
    </location>
</feature>
<dbReference type="InterPro" id="IPR036056">
    <property type="entry name" value="Fibrinogen-like_C"/>
</dbReference>
<dbReference type="Proteomes" id="UP000594262">
    <property type="component" value="Unplaced"/>
</dbReference>
<organism evidence="2 3">
    <name type="scientific">Clytia hemisphaerica</name>
    <dbReference type="NCBI Taxonomy" id="252671"/>
    <lineage>
        <taxon>Eukaryota</taxon>
        <taxon>Metazoa</taxon>
        <taxon>Cnidaria</taxon>
        <taxon>Hydrozoa</taxon>
        <taxon>Hydroidolina</taxon>
        <taxon>Leptothecata</taxon>
        <taxon>Obeliida</taxon>
        <taxon>Clytiidae</taxon>
        <taxon>Clytia</taxon>
    </lineage>
</organism>
<keyword evidence="3" id="KW-1185">Reference proteome</keyword>
<sequence length="323" mass="37962">MNLFVIVLFSFTLALHLFILEATHYSIIALLGRPTSWEAEYRLEVDYDTCCQEMCRANESCKSYDQIWQPSRDIYECRFYSKNYQVLKAEGEKLELIPRVQYYSKMHKMTNCSDWFHKGGARESIPYKMVDGILEDCDYSFSSCDEVVNKGLLEDRIEAVFPIFVSAVNEINNIRCRKYHDKGWVVFQKRVEPAKFPFNKKSWQEYKEGFEESEDDFWLGNELLHQWTKHKENELLVLLEFDEYGWHGKNIGSEFRTPCLEVLGIRTQSIAVQVCDRNLHTTNRHICSVFIYFHHQPKAGTDSTLVRKTNTINCTSAIQRASM</sequence>
<dbReference type="SUPFAM" id="SSF56496">
    <property type="entry name" value="Fibrinogen C-terminal domain-like"/>
    <property type="match status" value="1"/>
</dbReference>
<dbReference type="EnsemblMetazoa" id="CLYHEMT006794.1">
    <property type="protein sequence ID" value="CLYHEMP006794.1"/>
    <property type="gene ID" value="CLYHEMG006794"/>
</dbReference>
<evidence type="ECO:0000259" key="1">
    <source>
        <dbReference type="PROSITE" id="PS51406"/>
    </source>
</evidence>
<dbReference type="PROSITE" id="PS51406">
    <property type="entry name" value="FIBRINOGEN_C_2"/>
    <property type="match status" value="1"/>
</dbReference>
<dbReference type="PANTHER" id="PTHR19143">
    <property type="entry name" value="FIBRINOGEN/TENASCIN/ANGIOPOEITIN"/>
    <property type="match status" value="1"/>
</dbReference>
<dbReference type="InterPro" id="IPR002181">
    <property type="entry name" value="Fibrinogen_a/b/g_C_dom"/>
</dbReference>
<dbReference type="InterPro" id="IPR014716">
    <property type="entry name" value="Fibrinogen_a/b/g_C_1"/>
</dbReference>